<keyword evidence="1" id="KW-0238">DNA-binding</keyword>
<name>A0A930HKE4_9BACT</name>
<dbReference type="EMBL" id="JABZSJ010000002">
    <property type="protein sequence ID" value="MBF1383417.1"/>
    <property type="molecule type" value="Genomic_DNA"/>
</dbReference>
<dbReference type="RefSeq" id="WP_273158217.1">
    <property type="nucleotide sequence ID" value="NZ_CALCFI010000023.1"/>
</dbReference>
<protein>
    <submittedName>
        <fullName evidence="1">Single-stranded DNA-binding protein</fullName>
    </submittedName>
</protein>
<organism evidence="1 2">
    <name type="scientific">Prevotella aurantiaca</name>
    <dbReference type="NCBI Taxonomy" id="596085"/>
    <lineage>
        <taxon>Bacteria</taxon>
        <taxon>Pseudomonadati</taxon>
        <taxon>Bacteroidota</taxon>
        <taxon>Bacteroidia</taxon>
        <taxon>Bacteroidales</taxon>
        <taxon>Prevotellaceae</taxon>
        <taxon>Prevotella</taxon>
    </lineage>
</organism>
<accession>A0A930HKE4</accession>
<dbReference type="Proteomes" id="UP000771736">
    <property type="component" value="Unassembled WGS sequence"/>
</dbReference>
<dbReference type="GO" id="GO:0003677">
    <property type="term" value="F:DNA binding"/>
    <property type="evidence" value="ECO:0007669"/>
    <property type="project" value="UniProtKB-KW"/>
</dbReference>
<gene>
    <name evidence="1" type="ORF">HXN26_00950</name>
</gene>
<evidence type="ECO:0000313" key="1">
    <source>
        <dbReference type="EMBL" id="MBF1383417.1"/>
    </source>
</evidence>
<comment type="caution">
    <text evidence="1">The sequence shown here is derived from an EMBL/GenBank/DDBJ whole genome shotgun (WGS) entry which is preliminary data.</text>
</comment>
<evidence type="ECO:0000313" key="2">
    <source>
        <dbReference type="Proteomes" id="UP000771736"/>
    </source>
</evidence>
<reference evidence="1" key="1">
    <citation type="submission" date="2020-04" db="EMBL/GenBank/DDBJ databases">
        <title>Deep metagenomics examines the oral microbiome during advanced dental caries in children, revealing novel taxa and co-occurrences with host molecules.</title>
        <authorList>
            <person name="Baker J.L."/>
            <person name="Morton J.T."/>
            <person name="Dinis M."/>
            <person name="Alvarez R."/>
            <person name="Tran N.C."/>
            <person name="Knight R."/>
            <person name="Edlund A."/>
        </authorList>
    </citation>
    <scope>NUCLEOTIDE SEQUENCE</scope>
    <source>
        <strain evidence="1">JCVI_44_bin.5</strain>
    </source>
</reference>
<proteinExistence type="predicted"/>
<dbReference type="AlphaFoldDB" id="A0A930HKE4"/>
<sequence length="54" mass="5946">MKKDYNAPQISVMSIEVEQGFLTLSVTGNSHEGFVEVTDPNLKIEDGTNDDSPF</sequence>